<dbReference type="Proteomes" id="UP000193335">
    <property type="component" value="Unassembled WGS sequence"/>
</dbReference>
<dbReference type="EMBL" id="NAFL01000197">
    <property type="protein sequence ID" value="OSJ36344.1"/>
    <property type="molecule type" value="Genomic_DNA"/>
</dbReference>
<dbReference type="GO" id="GO:0000160">
    <property type="term" value="P:phosphorelay signal transduction system"/>
    <property type="evidence" value="ECO:0007669"/>
    <property type="project" value="InterPro"/>
</dbReference>
<dbReference type="AlphaFoldDB" id="A0A1Y2JW42"/>
<evidence type="ECO:0000256" key="1">
    <source>
        <dbReference type="PROSITE-ProRule" id="PRU00169"/>
    </source>
</evidence>
<reference evidence="3 4" key="1">
    <citation type="submission" date="2017-03" db="EMBL/GenBank/DDBJ databases">
        <title>Whole genome sequences of fourteen strains of Bradyrhizobium canariense and one strain of Bradyrhizobium japonicum isolated from Lupinus (Papilionoideae: Genisteae) species in Algeria.</title>
        <authorList>
            <person name="Crovadore J."/>
            <person name="Chekireb D."/>
            <person name="Brachmann A."/>
            <person name="Chablais R."/>
            <person name="Cochard B."/>
            <person name="Lefort F."/>
        </authorList>
    </citation>
    <scope>NUCLEOTIDE SEQUENCE [LARGE SCALE GENOMIC DNA]</scope>
    <source>
        <strain evidence="3 4">UBMA197</strain>
    </source>
</reference>
<dbReference type="Gene3D" id="3.40.50.2300">
    <property type="match status" value="1"/>
</dbReference>
<accession>A0A1Y2JW42</accession>
<organism evidence="3 4">
    <name type="scientific">Bradyrhizobium japonicum</name>
    <dbReference type="NCBI Taxonomy" id="375"/>
    <lineage>
        <taxon>Bacteria</taxon>
        <taxon>Pseudomonadati</taxon>
        <taxon>Pseudomonadota</taxon>
        <taxon>Alphaproteobacteria</taxon>
        <taxon>Hyphomicrobiales</taxon>
        <taxon>Nitrobacteraceae</taxon>
        <taxon>Bradyrhizobium</taxon>
    </lineage>
</organism>
<proteinExistence type="predicted"/>
<evidence type="ECO:0000259" key="2">
    <source>
        <dbReference type="PROSITE" id="PS50110"/>
    </source>
</evidence>
<dbReference type="Pfam" id="PF00072">
    <property type="entry name" value="Response_reg"/>
    <property type="match status" value="1"/>
</dbReference>
<name>A0A1Y2JW42_BRAJP</name>
<dbReference type="InterPro" id="IPR011006">
    <property type="entry name" value="CheY-like_superfamily"/>
</dbReference>
<dbReference type="InterPro" id="IPR001789">
    <property type="entry name" value="Sig_transdc_resp-reg_receiver"/>
</dbReference>
<evidence type="ECO:0000313" key="3">
    <source>
        <dbReference type="EMBL" id="OSJ36344.1"/>
    </source>
</evidence>
<gene>
    <name evidence="3" type="ORF">BSZ19_04740</name>
</gene>
<feature type="domain" description="Response regulatory" evidence="2">
    <location>
        <begin position="12"/>
        <end position="87"/>
    </location>
</feature>
<evidence type="ECO:0000313" key="4">
    <source>
        <dbReference type="Proteomes" id="UP000193335"/>
    </source>
</evidence>
<dbReference type="PROSITE" id="PS50110">
    <property type="entry name" value="RESPONSE_REGULATORY"/>
    <property type="match status" value="1"/>
</dbReference>
<protein>
    <recommendedName>
        <fullName evidence="2">Response regulatory domain-containing protein</fullName>
    </recommendedName>
</protein>
<comment type="caution">
    <text evidence="3">The sequence shown here is derived from an EMBL/GenBank/DDBJ whole genome shotgun (WGS) entry which is preliminary data.</text>
</comment>
<feature type="modified residue" description="4-aspartylphosphate" evidence="1">
    <location>
        <position position="59"/>
    </location>
</feature>
<keyword evidence="1" id="KW-0597">Phosphoprotein</keyword>
<sequence length="87" mass="10211">MRRRAGCPLPRRVLVVEDDPLIREFVVDALREEAFTCSSRWRRGACLLQAAVAEVLITDIRLPGKIDGWQIAKRCREHHPELRYRWS</sequence>
<dbReference type="SUPFAM" id="SSF52172">
    <property type="entry name" value="CheY-like"/>
    <property type="match status" value="1"/>
</dbReference>